<dbReference type="AlphaFoldDB" id="A0A4Z1AXS8"/>
<protein>
    <submittedName>
        <fullName evidence="1">Uncharacterized protein</fullName>
    </submittedName>
</protein>
<proteinExistence type="predicted"/>
<accession>A0A4Z1AXS8</accession>
<comment type="caution">
    <text evidence="1">The sequence shown here is derived from an EMBL/GenBank/DDBJ whole genome shotgun (WGS) entry which is preliminary data.</text>
</comment>
<dbReference type="EMBL" id="SRPE01000014">
    <property type="protein sequence ID" value="TGN22528.1"/>
    <property type="molecule type" value="Genomic_DNA"/>
</dbReference>
<dbReference type="RefSeq" id="WP_135836774.1">
    <property type="nucleotide sequence ID" value="NZ_SRPE01000014.1"/>
</dbReference>
<dbReference type="OrthoDB" id="1446045at2"/>
<reference evidence="1 2" key="1">
    <citation type="submission" date="2019-03" db="EMBL/GenBank/DDBJ databases">
        <title>Empedobacter tilapiae sp. nov., isolated from an intestine of Nile tilapia Oreochromis niloticus.</title>
        <authorList>
            <person name="Kim Y.-O."/>
            <person name="Yoon J.-H."/>
        </authorList>
    </citation>
    <scope>NUCLEOTIDE SEQUENCE [LARGE SCALE GENOMIC DNA]</scope>
    <source>
        <strain evidence="1 2">MRS2</strain>
    </source>
</reference>
<gene>
    <name evidence="1" type="ORF">E4J94_15900</name>
</gene>
<dbReference type="Proteomes" id="UP000297998">
    <property type="component" value="Unassembled WGS sequence"/>
</dbReference>
<sequence>MKLDEIKGYIKNWSMYLKENRVEGLTKILKDYEYFEFESNPSLGSDSEYLHAYIGISEDFKDIQIFIISDFHDCKEKKSDISNHISIANLIKYTKKDTKKGMIKEVIDDKRVKKRISRWKKDPYSYLKEQVSGDDNLVRCFKIPTEDLLTTSHRAYFAIKKARTAKEKDYRLDLIIKNIEKDRMQEAEISYDTIRLVPPFPPTTKTLFLLEHN</sequence>
<organism evidence="1 2">
    <name type="scientific">Empedobacter tilapiae</name>
    <dbReference type="NCBI Taxonomy" id="2491114"/>
    <lineage>
        <taxon>Bacteria</taxon>
        <taxon>Pseudomonadati</taxon>
        <taxon>Bacteroidota</taxon>
        <taxon>Flavobacteriia</taxon>
        <taxon>Flavobacteriales</taxon>
        <taxon>Weeksellaceae</taxon>
        <taxon>Empedobacter</taxon>
    </lineage>
</organism>
<keyword evidence="2" id="KW-1185">Reference proteome</keyword>
<evidence type="ECO:0000313" key="1">
    <source>
        <dbReference type="EMBL" id="TGN22528.1"/>
    </source>
</evidence>
<evidence type="ECO:0000313" key="2">
    <source>
        <dbReference type="Proteomes" id="UP000297998"/>
    </source>
</evidence>
<name>A0A4Z1AXS8_9FLAO</name>